<sequence length="49" mass="5553">MPHQATHQRQSARVVSGFPDCMRLLVHTSLYVTNLAGVTGLRPRPQRLR</sequence>
<dbReference type="KEGG" id="nneo:PQG83_14205"/>
<reference evidence="1 2" key="1">
    <citation type="submission" date="2023-01" db="EMBL/GenBank/DDBJ databases">
        <title>Cultivation and genomic characterization of new, ubiquitous marine nitrite-oxidizing bacteria from the Nitrospirales.</title>
        <authorList>
            <person name="Mueller A.J."/>
            <person name="Daebeler A."/>
            <person name="Herbold C.W."/>
            <person name="Kirkegaard R.H."/>
            <person name="Daims H."/>
        </authorList>
    </citation>
    <scope>NUCLEOTIDE SEQUENCE [LARGE SCALE GENOMIC DNA]</scope>
    <source>
        <strain evidence="1 2">DK</strain>
    </source>
</reference>
<dbReference type="RefSeq" id="WP_312742301.1">
    <property type="nucleotide sequence ID" value="NZ_CP116968.1"/>
</dbReference>
<accession>A0AA96GME1</accession>
<evidence type="ECO:0000313" key="2">
    <source>
        <dbReference type="Proteomes" id="UP001302494"/>
    </source>
</evidence>
<keyword evidence="2" id="KW-1185">Reference proteome</keyword>
<organism evidence="1 2">
    <name type="scientific">Candidatus Nitrospira neomarina</name>
    <dbReference type="NCBI Taxonomy" id="3020899"/>
    <lineage>
        <taxon>Bacteria</taxon>
        <taxon>Pseudomonadati</taxon>
        <taxon>Nitrospirota</taxon>
        <taxon>Nitrospiria</taxon>
        <taxon>Nitrospirales</taxon>
        <taxon>Nitrospiraceae</taxon>
        <taxon>Nitrospira</taxon>
    </lineage>
</organism>
<protein>
    <submittedName>
        <fullName evidence="1">Uncharacterized protein</fullName>
    </submittedName>
</protein>
<evidence type="ECO:0000313" key="1">
    <source>
        <dbReference type="EMBL" id="WNM60904.1"/>
    </source>
</evidence>
<dbReference type="EMBL" id="CP116968">
    <property type="protein sequence ID" value="WNM60904.1"/>
    <property type="molecule type" value="Genomic_DNA"/>
</dbReference>
<dbReference type="AlphaFoldDB" id="A0AA96GME1"/>
<name>A0AA96GME1_9BACT</name>
<proteinExistence type="predicted"/>
<dbReference type="Proteomes" id="UP001302494">
    <property type="component" value="Chromosome"/>
</dbReference>
<gene>
    <name evidence="1" type="ORF">PQG83_14205</name>
</gene>